<organism evidence="1 2">
    <name type="scientific">Saccharothrix longispora</name>
    <dbReference type="NCBI Taxonomy" id="33920"/>
    <lineage>
        <taxon>Bacteria</taxon>
        <taxon>Bacillati</taxon>
        <taxon>Actinomycetota</taxon>
        <taxon>Actinomycetes</taxon>
        <taxon>Pseudonocardiales</taxon>
        <taxon>Pseudonocardiaceae</taxon>
        <taxon>Saccharothrix</taxon>
    </lineage>
</organism>
<proteinExistence type="predicted"/>
<keyword evidence="2" id="KW-1185">Reference proteome</keyword>
<evidence type="ECO:0000313" key="2">
    <source>
        <dbReference type="Proteomes" id="UP001268819"/>
    </source>
</evidence>
<comment type="caution">
    <text evidence="1">The sequence shown here is derived from an EMBL/GenBank/DDBJ whole genome shotgun (WGS) entry which is preliminary data.</text>
</comment>
<sequence length="86" mass="8896">MAGDERAEQAVSSLCCSGELVPGTLQVEPHACGRRRGRRLRPVNGSGAAHLVVDGPRVARGGQILPVPAPAVTSAFTFAAGSVVYW</sequence>
<name>A0ABU1PYR2_9PSEU</name>
<accession>A0ABU1PYR2</accession>
<protein>
    <submittedName>
        <fullName evidence="1">Uncharacterized protein</fullName>
    </submittedName>
</protein>
<dbReference type="Proteomes" id="UP001268819">
    <property type="component" value="Unassembled WGS sequence"/>
</dbReference>
<dbReference type="EMBL" id="JAVDSG010000001">
    <property type="protein sequence ID" value="MDR6595019.1"/>
    <property type="molecule type" value="Genomic_DNA"/>
</dbReference>
<evidence type="ECO:0000313" key="1">
    <source>
        <dbReference type="EMBL" id="MDR6595019.1"/>
    </source>
</evidence>
<gene>
    <name evidence="1" type="ORF">J2S66_003403</name>
</gene>
<dbReference type="RefSeq" id="WP_310308058.1">
    <property type="nucleotide sequence ID" value="NZ_BAAAXB010000001.1"/>
</dbReference>
<reference evidence="1 2" key="1">
    <citation type="submission" date="2023-07" db="EMBL/GenBank/DDBJ databases">
        <title>Sequencing the genomes of 1000 actinobacteria strains.</title>
        <authorList>
            <person name="Klenk H.-P."/>
        </authorList>
    </citation>
    <scope>NUCLEOTIDE SEQUENCE [LARGE SCALE GENOMIC DNA]</scope>
    <source>
        <strain evidence="1 2">DSM 43749</strain>
    </source>
</reference>